<reference evidence="2" key="1">
    <citation type="submission" date="2018-09" db="EMBL/GenBank/DDBJ databases">
        <title>The complete genome of Acinetobacter sp. strain WCHAc010005.</title>
        <authorList>
            <person name="Hu Y."/>
            <person name="Long H."/>
            <person name="Feng Y."/>
            <person name="Zong Z."/>
        </authorList>
    </citation>
    <scope>NUCLEOTIDE SEQUENCE [LARGE SCALE GENOMIC DNA]</scope>
    <source>
        <strain evidence="2">WCHAc010005</strain>
    </source>
</reference>
<protein>
    <recommendedName>
        <fullName evidence="3">Lipoprotein</fullName>
    </recommendedName>
</protein>
<evidence type="ECO:0008006" key="3">
    <source>
        <dbReference type="Google" id="ProtNLM"/>
    </source>
</evidence>
<evidence type="ECO:0000313" key="2">
    <source>
        <dbReference type="Proteomes" id="UP000263753"/>
    </source>
</evidence>
<dbReference type="RefSeq" id="WP_087511162.1">
    <property type="nucleotide sequence ID" value="NZ_CP032134.1"/>
</dbReference>
<dbReference type="PROSITE" id="PS51257">
    <property type="entry name" value="PROKAR_LIPOPROTEIN"/>
    <property type="match status" value="1"/>
</dbReference>
<accession>A0A3B7LW69</accession>
<gene>
    <name evidence="1" type="ORF">CDG60_06420</name>
</gene>
<organism evidence="1 2">
    <name type="scientific">Acinetobacter chinensis</name>
    <dbReference type="NCBI Taxonomy" id="2004650"/>
    <lineage>
        <taxon>Bacteria</taxon>
        <taxon>Pseudomonadati</taxon>
        <taxon>Pseudomonadota</taxon>
        <taxon>Gammaproteobacteria</taxon>
        <taxon>Moraxellales</taxon>
        <taxon>Moraxellaceae</taxon>
        <taxon>Acinetobacter</taxon>
    </lineage>
</organism>
<name>A0A3B7LW69_9GAMM</name>
<proteinExistence type="predicted"/>
<dbReference type="EMBL" id="CP032134">
    <property type="protein sequence ID" value="AXY56235.1"/>
    <property type="molecule type" value="Genomic_DNA"/>
</dbReference>
<dbReference type="KEGG" id="achi:CDG60_06420"/>
<sequence>MNKNAGFICLAGISLVLSGCGSDFSVGGVSLEGTGNPPDTLPGGDGMKPGLPNEYLMLSVPAPVIDQCGSLTREIRFLDFNGDPINEPRTYALGKKLTDIRNVMRVQVTITNTGSDEVIEHQPACYIPAVLYKKDSPGRLYPFGPICEKNSEVRYLPGVSKPYQVNYEPIFAMDGYWAYGEESMFIENGQKSQCAALKIDFQMRMETN</sequence>
<dbReference type="Proteomes" id="UP000263753">
    <property type="component" value="Chromosome"/>
</dbReference>
<evidence type="ECO:0000313" key="1">
    <source>
        <dbReference type="EMBL" id="AXY56235.1"/>
    </source>
</evidence>
<dbReference type="AlphaFoldDB" id="A0A3B7LW69"/>